<dbReference type="PANTHER" id="PTHR42781">
    <property type="entry name" value="SPERMIDINE/PUTRESCINE IMPORT ATP-BINDING PROTEIN POTA"/>
    <property type="match status" value="1"/>
</dbReference>
<dbReference type="GO" id="GO:0016887">
    <property type="term" value="F:ATP hydrolysis activity"/>
    <property type="evidence" value="ECO:0007669"/>
    <property type="project" value="InterPro"/>
</dbReference>
<dbReference type="Gene3D" id="2.40.50.100">
    <property type="match status" value="1"/>
</dbReference>
<dbReference type="Proteomes" id="UP000237682">
    <property type="component" value="Unassembled WGS sequence"/>
</dbReference>
<name>A0A2S9Q9C4_9HYPH</name>
<accession>A0A2S9Q9C4</accession>
<dbReference type="Gene3D" id="3.40.50.300">
    <property type="entry name" value="P-loop containing nucleotide triphosphate hydrolases"/>
    <property type="match status" value="1"/>
</dbReference>
<reference evidence="6 7" key="1">
    <citation type="submission" date="2018-02" db="EMBL/GenBank/DDBJ databases">
        <title>Whole genome sequencing of endophytic bacterium.</title>
        <authorList>
            <person name="Eedara R."/>
            <person name="Podile A.R."/>
        </authorList>
    </citation>
    <scope>NUCLEOTIDE SEQUENCE [LARGE SCALE GENOMIC DNA]</scope>
    <source>
        <strain evidence="6 7">RP1T</strain>
    </source>
</reference>
<dbReference type="Pfam" id="PF00005">
    <property type="entry name" value="ABC_tran"/>
    <property type="match status" value="1"/>
</dbReference>
<dbReference type="InterPro" id="IPR008995">
    <property type="entry name" value="Mo/tungstate-bd_C_term_dom"/>
</dbReference>
<dbReference type="PANTHER" id="PTHR42781:SF4">
    <property type="entry name" value="SPERMIDINE_PUTRESCINE IMPORT ATP-BINDING PROTEIN POTA"/>
    <property type="match status" value="1"/>
</dbReference>
<dbReference type="InterPro" id="IPR017871">
    <property type="entry name" value="ABC_transporter-like_CS"/>
</dbReference>
<keyword evidence="7" id="KW-1185">Reference proteome</keyword>
<sequence>MESAPLGSRPSGGASPFAVSVRDVAMIFGDVHAVKSASFDLPKGKFLTILGPSGSGKTTLLRMVAGFDAPSRGEIFINGQPVSAVPPHKRAIGMVFQKLALFPHMTAAENVAFPLKMRRHDARGIAAKVERYLELVRLGGYGSRRINELSGGQQQRVAIARALVFEPDLLLLDEPLAALDRKLREEMQLEFRRIQKELGVTTINVTHDQREALVVSDEIIVMDGGQIQQKARPLDAYRTPANAFVANFIGVTNFIEGVAGAATAAALAFTSAGLALVGVSANPAEPPAPGEACQGAVRAEQIRIAPSADRLQGLDTVVDGVVVDSIFEGERIVYEIRVPALDDALLRVFDHDPVAHQQFTPGEAVSLGWNAKDMHVFKK</sequence>
<dbReference type="InterPro" id="IPR003593">
    <property type="entry name" value="AAA+_ATPase"/>
</dbReference>
<organism evidence="6 7">
    <name type="scientific">Labrys okinawensis</name>
    <dbReference type="NCBI Taxonomy" id="346911"/>
    <lineage>
        <taxon>Bacteria</taxon>
        <taxon>Pseudomonadati</taxon>
        <taxon>Pseudomonadota</taxon>
        <taxon>Alphaproteobacteria</taxon>
        <taxon>Hyphomicrobiales</taxon>
        <taxon>Xanthobacteraceae</taxon>
        <taxon>Labrys</taxon>
    </lineage>
</organism>
<gene>
    <name evidence="6" type="ORF">C5L14_19645</name>
</gene>
<evidence type="ECO:0000256" key="4">
    <source>
        <dbReference type="ARBA" id="ARBA00022840"/>
    </source>
</evidence>
<dbReference type="PROSITE" id="PS00211">
    <property type="entry name" value="ABC_TRANSPORTER_1"/>
    <property type="match status" value="1"/>
</dbReference>
<dbReference type="EMBL" id="PUEJ01000007">
    <property type="protein sequence ID" value="PRH85947.1"/>
    <property type="molecule type" value="Genomic_DNA"/>
</dbReference>
<protein>
    <submittedName>
        <fullName evidence="6">Polyamine ABC transporter ATP-binding protein</fullName>
    </submittedName>
</protein>
<comment type="caution">
    <text evidence="6">The sequence shown here is derived from an EMBL/GenBank/DDBJ whole genome shotgun (WGS) entry which is preliminary data.</text>
</comment>
<dbReference type="GO" id="GO:0005524">
    <property type="term" value="F:ATP binding"/>
    <property type="evidence" value="ECO:0007669"/>
    <property type="project" value="UniProtKB-KW"/>
</dbReference>
<evidence type="ECO:0000256" key="3">
    <source>
        <dbReference type="ARBA" id="ARBA00022741"/>
    </source>
</evidence>
<proteinExistence type="inferred from homology"/>
<dbReference type="InterPro" id="IPR003439">
    <property type="entry name" value="ABC_transporter-like_ATP-bd"/>
</dbReference>
<dbReference type="InterPro" id="IPR013611">
    <property type="entry name" value="Transp-assoc_OB_typ2"/>
</dbReference>
<evidence type="ECO:0000313" key="6">
    <source>
        <dbReference type="EMBL" id="PRH85947.1"/>
    </source>
</evidence>
<dbReference type="SUPFAM" id="SSF52540">
    <property type="entry name" value="P-loop containing nucleoside triphosphate hydrolases"/>
    <property type="match status" value="1"/>
</dbReference>
<feature type="domain" description="ABC transporter" evidence="5">
    <location>
        <begin position="19"/>
        <end position="249"/>
    </location>
</feature>
<dbReference type="SUPFAM" id="SSF50331">
    <property type="entry name" value="MOP-like"/>
    <property type="match status" value="1"/>
</dbReference>
<keyword evidence="3" id="KW-0547">Nucleotide-binding</keyword>
<dbReference type="AlphaFoldDB" id="A0A2S9Q9C4"/>
<evidence type="ECO:0000256" key="1">
    <source>
        <dbReference type="ARBA" id="ARBA00005417"/>
    </source>
</evidence>
<evidence type="ECO:0000313" key="7">
    <source>
        <dbReference type="Proteomes" id="UP000237682"/>
    </source>
</evidence>
<comment type="similarity">
    <text evidence="1">Belongs to the ABC transporter superfamily.</text>
</comment>
<dbReference type="PROSITE" id="PS50893">
    <property type="entry name" value="ABC_TRANSPORTER_2"/>
    <property type="match status" value="1"/>
</dbReference>
<dbReference type="SMART" id="SM00382">
    <property type="entry name" value="AAA"/>
    <property type="match status" value="1"/>
</dbReference>
<keyword evidence="4 6" id="KW-0067">ATP-binding</keyword>
<evidence type="ECO:0000256" key="2">
    <source>
        <dbReference type="ARBA" id="ARBA00022448"/>
    </source>
</evidence>
<dbReference type="Pfam" id="PF08402">
    <property type="entry name" value="TOBE_2"/>
    <property type="match status" value="1"/>
</dbReference>
<dbReference type="InterPro" id="IPR027417">
    <property type="entry name" value="P-loop_NTPase"/>
</dbReference>
<evidence type="ECO:0000259" key="5">
    <source>
        <dbReference type="PROSITE" id="PS50893"/>
    </source>
</evidence>
<keyword evidence="2" id="KW-0813">Transport</keyword>
<dbReference type="RefSeq" id="WP_105863941.1">
    <property type="nucleotide sequence ID" value="NZ_PUEJ01000007.1"/>
</dbReference>
<dbReference type="FunFam" id="3.40.50.300:FF:000425">
    <property type="entry name" value="Probable ABC transporter, ATP-binding subunit"/>
    <property type="match status" value="1"/>
</dbReference>
<dbReference type="GO" id="GO:0043190">
    <property type="term" value="C:ATP-binding cassette (ABC) transporter complex"/>
    <property type="evidence" value="ECO:0007669"/>
    <property type="project" value="InterPro"/>
</dbReference>
<dbReference type="GO" id="GO:0022857">
    <property type="term" value="F:transmembrane transporter activity"/>
    <property type="evidence" value="ECO:0007669"/>
    <property type="project" value="InterPro"/>
</dbReference>
<dbReference type="InterPro" id="IPR050093">
    <property type="entry name" value="ABC_SmlMolc_Importer"/>
</dbReference>
<dbReference type="GO" id="GO:0015697">
    <property type="term" value="P:quaternary ammonium group transport"/>
    <property type="evidence" value="ECO:0007669"/>
    <property type="project" value="UniProtKB-ARBA"/>
</dbReference>
<dbReference type="OrthoDB" id="9802264at2"/>